<keyword evidence="2" id="KW-1185">Reference proteome</keyword>
<dbReference type="SUPFAM" id="SSF55469">
    <property type="entry name" value="FMN-dependent nitroreductase-like"/>
    <property type="match status" value="2"/>
</dbReference>
<organism evidence="1 2">
    <name type="scientific">Actinopolyspora mzabensis</name>
    <dbReference type="NCBI Taxonomy" id="995066"/>
    <lineage>
        <taxon>Bacteria</taxon>
        <taxon>Bacillati</taxon>
        <taxon>Actinomycetota</taxon>
        <taxon>Actinomycetes</taxon>
        <taxon>Actinopolysporales</taxon>
        <taxon>Actinopolysporaceae</taxon>
        <taxon>Actinopolyspora</taxon>
    </lineage>
</organism>
<proteinExistence type="predicted"/>
<dbReference type="OrthoDB" id="8156917at2"/>
<dbReference type="PANTHER" id="PTHR23026">
    <property type="entry name" value="NADPH NITROREDUCTASE"/>
    <property type="match status" value="1"/>
</dbReference>
<dbReference type="RefSeq" id="WP_092631331.1">
    <property type="nucleotide sequence ID" value="NZ_FNFM01000012.1"/>
</dbReference>
<dbReference type="GO" id="GO:0016491">
    <property type="term" value="F:oxidoreductase activity"/>
    <property type="evidence" value="ECO:0007669"/>
    <property type="project" value="InterPro"/>
</dbReference>
<gene>
    <name evidence="1" type="ORF">SAMN04487820_112116</name>
</gene>
<dbReference type="Proteomes" id="UP000199213">
    <property type="component" value="Unassembled WGS sequence"/>
</dbReference>
<dbReference type="InterPro" id="IPR000415">
    <property type="entry name" value="Nitroreductase-like"/>
</dbReference>
<sequence>MAEFAPTLGLSAEQAEGVVRIAGKAPSLHNRQPWRFRLLPHSIELHYDPRARLPATDPQERELRIGCGAALLNMRLALEHEGVSPVVTLLPHTGAEAALAEIRGAEASNMSPGQRVLYRAITDRHTNRRPFRETPIPVGQRHSLLDSVEREGCWLHIVERDELGRLEGMVHRAHRAQLADPRFREELAGWTGHDAELSEGIPASAAGPEREPQDQWVLRDYSAGKAKPRVPGKDFEYEPLLLVVCSYYEGRAADLRAGQALQRMLLTATANGLVASLMSQVIEIDETREELRRMLGGSLRPQVLLRVGYGSRTAPTPRHEPRELLL</sequence>
<dbReference type="InterPro" id="IPR050627">
    <property type="entry name" value="Nitroreductase/BluB"/>
</dbReference>
<reference evidence="2" key="1">
    <citation type="submission" date="2016-10" db="EMBL/GenBank/DDBJ databases">
        <authorList>
            <person name="Varghese N."/>
            <person name="Submissions S."/>
        </authorList>
    </citation>
    <scope>NUCLEOTIDE SEQUENCE [LARGE SCALE GENOMIC DNA]</scope>
    <source>
        <strain evidence="2">DSM 45460</strain>
    </source>
</reference>
<dbReference type="EMBL" id="FNFM01000012">
    <property type="protein sequence ID" value="SDK76755.1"/>
    <property type="molecule type" value="Genomic_DNA"/>
</dbReference>
<evidence type="ECO:0000313" key="2">
    <source>
        <dbReference type="Proteomes" id="UP000199213"/>
    </source>
</evidence>
<dbReference type="AlphaFoldDB" id="A0A1G9EL59"/>
<dbReference type="PANTHER" id="PTHR23026:SF123">
    <property type="entry name" value="NAD(P)H NITROREDUCTASE RV3131-RELATED"/>
    <property type="match status" value="1"/>
</dbReference>
<dbReference type="NCBIfam" id="NF047509">
    <property type="entry name" value="Rv3131_FMN_oxido"/>
    <property type="match status" value="1"/>
</dbReference>
<protein>
    <submittedName>
        <fullName evidence="1">Nitroreductase family protein</fullName>
    </submittedName>
</protein>
<accession>A0A1G9EL59</accession>
<name>A0A1G9EL59_ACTMZ</name>
<evidence type="ECO:0000313" key="1">
    <source>
        <dbReference type="EMBL" id="SDK76755.1"/>
    </source>
</evidence>
<dbReference type="Gene3D" id="3.40.109.10">
    <property type="entry name" value="NADH Oxidase"/>
    <property type="match status" value="1"/>
</dbReference>